<organism evidence="14 15">
    <name type="scientific">Orenia marismortui</name>
    <dbReference type="NCBI Taxonomy" id="46469"/>
    <lineage>
        <taxon>Bacteria</taxon>
        <taxon>Bacillati</taxon>
        <taxon>Bacillota</taxon>
        <taxon>Clostridia</taxon>
        <taxon>Halanaerobiales</taxon>
        <taxon>Halobacteroidaceae</taxon>
        <taxon>Orenia</taxon>
    </lineage>
</organism>
<dbReference type="EC" id="2.3.1.35" evidence="13"/>
<evidence type="ECO:0000313" key="14">
    <source>
        <dbReference type="EMBL" id="TDX48045.1"/>
    </source>
</evidence>
<dbReference type="FunFam" id="3.60.70.12:FF:000001">
    <property type="entry name" value="Arginine biosynthesis bifunctional protein ArgJ, chloroplastic"/>
    <property type="match status" value="1"/>
</dbReference>
<feature type="binding site" evidence="13">
    <location>
        <position position="153"/>
    </location>
    <ligand>
        <name>substrate</name>
    </ligand>
</feature>
<evidence type="ECO:0000256" key="5">
    <source>
        <dbReference type="ARBA" id="ARBA00022605"/>
    </source>
</evidence>
<dbReference type="PANTHER" id="PTHR23100">
    <property type="entry name" value="ARGININE BIOSYNTHESIS BIFUNCTIONAL PROTEIN ARGJ"/>
    <property type="match status" value="1"/>
</dbReference>
<evidence type="ECO:0000256" key="12">
    <source>
        <dbReference type="ARBA" id="ARBA00054976"/>
    </source>
</evidence>
<feature type="chain" id="PRO_5023349641" description="Arginine biosynthesis bifunctional protein ArgJ beta chain" evidence="13">
    <location>
        <begin position="190"/>
        <end position="404"/>
    </location>
</feature>
<keyword evidence="4 13" id="KW-0055">Arginine biosynthesis</keyword>
<evidence type="ECO:0000313" key="15">
    <source>
        <dbReference type="Proteomes" id="UP000295832"/>
    </source>
</evidence>
<dbReference type="NCBIfam" id="NF003802">
    <property type="entry name" value="PRK05388.1"/>
    <property type="match status" value="1"/>
</dbReference>
<evidence type="ECO:0000256" key="10">
    <source>
        <dbReference type="ARBA" id="ARBA00048372"/>
    </source>
</evidence>
<comment type="caution">
    <text evidence="14">The sequence shown here is derived from an EMBL/GenBank/DDBJ whole genome shotgun (WGS) entry which is preliminary data.</text>
</comment>
<keyword evidence="13" id="KW-0963">Cytoplasm</keyword>
<feature type="site" description="Involved in the stabilization of negative charge on the oxyanion by the formation of the oxyanion hole" evidence="13">
    <location>
        <position position="116"/>
    </location>
</feature>
<feature type="binding site" evidence="13">
    <location>
        <position position="399"/>
    </location>
    <ligand>
        <name>substrate</name>
    </ligand>
</feature>
<gene>
    <name evidence="13" type="primary">argJ</name>
    <name evidence="14" type="ORF">C7959_13331</name>
</gene>
<feature type="binding site" evidence="13">
    <location>
        <position position="404"/>
    </location>
    <ligand>
        <name>substrate</name>
    </ligand>
</feature>
<comment type="similarity">
    <text evidence="2 13">Belongs to the ArgJ family.</text>
</comment>
<dbReference type="InterPro" id="IPR042195">
    <property type="entry name" value="ArgJ_beta_C"/>
</dbReference>
<feature type="binding site" evidence="13">
    <location>
        <position position="179"/>
    </location>
    <ligand>
        <name>substrate</name>
    </ligand>
</feature>
<feature type="binding site" evidence="13">
    <location>
        <position position="276"/>
    </location>
    <ligand>
        <name>substrate</name>
    </ligand>
</feature>
<feature type="binding site" evidence="13">
    <location>
        <position position="190"/>
    </location>
    <ligand>
        <name>substrate</name>
    </ligand>
</feature>
<proteinExistence type="inferred from homology"/>
<dbReference type="PANTHER" id="PTHR23100:SF0">
    <property type="entry name" value="ARGININE BIOSYNTHESIS BIFUNCTIONAL PROTEIN ARGJ, MITOCHONDRIAL"/>
    <property type="match status" value="1"/>
</dbReference>
<dbReference type="NCBIfam" id="TIGR00120">
    <property type="entry name" value="ArgJ"/>
    <property type="match status" value="1"/>
</dbReference>
<keyword evidence="9 13" id="KW-0012">Acyltransferase</keyword>
<evidence type="ECO:0000256" key="9">
    <source>
        <dbReference type="ARBA" id="ARBA00023315"/>
    </source>
</evidence>
<comment type="subcellular location">
    <subcellularLocation>
        <location evidence="1 13">Cytoplasm</location>
    </subcellularLocation>
</comment>
<sequence>MKNFKEIKGGITAPKGFLASGVVSGIKKSGNKDVALIYSENLAQVAGVFTTNQCAASSVILSKENCKGGSAQAIIVNSGNANACTGDRGYQDSKAMIGQVAESLDLEDNQVVLSSTGIIGEFLEMEKIKVGIDKAVTSLSSQGGRDAAEAIMTTDTYAKELALEIMIGNKVVKLGGIAKGSGMIEPNMATMLGFITTDIAINSQLLKEALKTAVNKSFNKITVDGDQSTNDMVSILANGQAENNQITEKNEQYYKFVEALNYLCTYLAQQIVRDGEGATKFVEIEVKGALSSESAEKAAKKIANSNLVKTAIFGEDPNWGRIIAAVGACGVELDLSKIEIKINDLLLLAKNQEVIKHSSEEKSKLLKEKDIKVEVDLNLGSVSEVVWTCDLSYKYVEINGEYHT</sequence>
<keyword evidence="6 13" id="KW-0808">Transferase</keyword>
<dbReference type="UniPathway" id="UPA00068">
    <property type="reaction ID" value="UER00106"/>
</dbReference>
<dbReference type="FunFam" id="3.30.2330.10:FF:000001">
    <property type="entry name" value="Arginine biosynthesis bifunctional protein ArgJ, mitochondrial"/>
    <property type="match status" value="1"/>
</dbReference>
<dbReference type="InterPro" id="IPR002813">
    <property type="entry name" value="Arg_biosynth_ArgJ"/>
</dbReference>
<dbReference type="FunFam" id="3.10.20.340:FF:000001">
    <property type="entry name" value="Arginine biosynthesis bifunctional protein ArgJ, chloroplastic"/>
    <property type="match status" value="1"/>
</dbReference>
<comment type="pathway">
    <text evidence="13">Amino-acid biosynthesis; L-arginine biosynthesis; L-ornithine and N-acetyl-L-glutamate from L-glutamate and N(2)-acetyl-L-ornithine (cyclic): step 1/1.</text>
</comment>
<dbReference type="GO" id="GO:0006592">
    <property type="term" value="P:ornithine biosynthetic process"/>
    <property type="evidence" value="ECO:0007669"/>
    <property type="project" value="TreeGrafter"/>
</dbReference>
<dbReference type="Pfam" id="PF01960">
    <property type="entry name" value="ArgJ"/>
    <property type="match status" value="1"/>
</dbReference>
<dbReference type="SUPFAM" id="SSF56266">
    <property type="entry name" value="DmpA/ArgJ-like"/>
    <property type="match status" value="1"/>
</dbReference>
<dbReference type="STRING" id="926561.GCA_000379025_03086"/>
<dbReference type="GO" id="GO:0005737">
    <property type="term" value="C:cytoplasm"/>
    <property type="evidence" value="ECO:0007669"/>
    <property type="project" value="UniProtKB-SubCell"/>
</dbReference>
<feature type="site" description="Involved in the stabilization of negative charge on the oxyanion by the formation of the oxyanion hole" evidence="13">
    <location>
        <position position="117"/>
    </location>
</feature>
<dbReference type="GO" id="GO:0004042">
    <property type="term" value="F:L-glutamate N-acetyltransferase activity"/>
    <property type="evidence" value="ECO:0007669"/>
    <property type="project" value="UniProtKB-UniRule"/>
</dbReference>
<comment type="catalytic activity">
    <reaction evidence="11 13">
        <text>N(2)-acetyl-L-ornithine + L-glutamate = N-acetyl-L-glutamate + L-ornithine</text>
        <dbReference type="Rhea" id="RHEA:15349"/>
        <dbReference type="ChEBI" id="CHEBI:29985"/>
        <dbReference type="ChEBI" id="CHEBI:44337"/>
        <dbReference type="ChEBI" id="CHEBI:46911"/>
        <dbReference type="ChEBI" id="CHEBI:57805"/>
        <dbReference type="EC" id="2.3.1.35"/>
    </reaction>
</comment>
<evidence type="ECO:0000256" key="1">
    <source>
        <dbReference type="ARBA" id="ARBA00004496"/>
    </source>
</evidence>
<dbReference type="InterPro" id="IPR016117">
    <property type="entry name" value="ArgJ-like_dom_sf"/>
</dbReference>
<keyword evidence="5 13" id="KW-0028">Amino-acid biosynthesis</keyword>
<dbReference type="Gene3D" id="3.10.20.340">
    <property type="entry name" value="ArgJ beta chain, C-terminal domain"/>
    <property type="match status" value="1"/>
</dbReference>
<dbReference type="AlphaFoldDB" id="A0A4R8GQH0"/>
<keyword evidence="8 13" id="KW-0511">Multifunctional enzyme</keyword>
<dbReference type="CDD" id="cd02152">
    <property type="entry name" value="OAT"/>
    <property type="match status" value="1"/>
</dbReference>
<comment type="catalytic activity">
    <reaction evidence="10 13">
        <text>L-glutamate + acetyl-CoA = N-acetyl-L-glutamate + CoA + H(+)</text>
        <dbReference type="Rhea" id="RHEA:24292"/>
        <dbReference type="ChEBI" id="CHEBI:15378"/>
        <dbReference type="ChEBI" id="CHEBI:29985"/>
        <dbReference type="ChEBI" id="CHEBI:44337"/>
        <dbReference type="ChEBI" id="CHEBI:57287"/>
        <dbReference type="ChEBI" id="CHEBI:57288"/>
        <dbReference type="EC" id="2.3.1.1"/>
    </reaction>
</comment>
<protein>
    <recommendedName>
        <fullName evidence="13">Arginine biosynthesis bifunctional protein ArgJ</fullName>
    </recommendedName>
    <domain>
        <recommendedName>
            <fullName evidence="13">Glutamate N-acetyltransferase</fullName>
            <ecNumber evidence="13">2.3.1.35</ecNumber>
        </recommendedName>
        <alternativeName>
            <fullName evidence="13">Ornithine acetyltransferase</fullName>
            <shortName evidence="13">OATase</shortName>
        </alternativeName>
        <alternativeName>
            <fullName evidence="13">Ornithine transacetylase</fullName>
        </alternativeName>
    </domain>
    <domain>
        <recommendedName>
            <fullName evidence="13">Amino-acid acetyltransferase</fullName>
            <ecNumber evidence="13">2.3.1.1</ecNumber>
        </recommendedName>
        <alternativeName>
            <fullName evidence="13">N-acetylglutamate synthase</fullName>
            <shortName evidence="13">AGSase</shortName>
        </alternativeName>
    </domain>
    <component>
        <recommendedName>
            <fullName evidence="13">Arginine biosynthesis bifunctional protein ArgJ alpha chain</fullName>
        </recommendedName>
    </component>
    <component>
        <recommendedName>
            <fullName evidence="13">Arginine biosynthesis bifunctional protein ArgJ beta chain</fullName>
        </recommendedName>
    </component>
</protein>
<feature type="active site" description="Nucleophile" evidence="13">
    <location>
        <position position="190"/>
    </location>
</feature>
<evidence type="ECO:0000256" key="3">
    <source>
        <dbReference type="ARBA" id="ARBA00011475"/>
    </source>
</evidence>
<dbReference type="GO" id="GO:0006526">
    <property type="term" value="P:L-arginine biosynthetic process"/>
    <property type="evidence" value="ECO:0007669"/>
    <property type="project" value="UniProtKB-UniRule"/>
</dbReference>
<feature type="site" description="Cleavage; by autolysis" evidence="13">
    <location>
        <begin position="189"/>
        <end position="190"/>
    </location>
</feature>
<name>A0A4R8GQH0_9FIRM</name>
<dbReference type="HAMAP" id="MF_01106">
    <property type="entry name" value="ArgJ"/>
    <property type="match status" value="1"/>
</dbReference>
<evidence type="ECO:0000256" key="8">
    <source>
        <dbReference type="ARBA" id="ARBA00023268"/>
    </source>
</evidence>
<dbReference type="Proteomes" id="UP000295832">
    <property type="component" value="Unassembled WGS sequence"/>
</dbReference>
<keyword evidence="15" id="KW-1185">Reference proteome</keyword>
<evidence type="ECO:0000256" key="11">
    <source>
        <dbReference type="ARBA" id="ARBA00049439"/>
    </source>
</evidence>
<dbReference type="GO" id="GO:0004358">
    <property type="term" value="F:L-glutamate N-acetyltransferase activity, acting on acetyl-L-ornithine as donor"/>
    <property type="evidence" value="ECO:0007669"/>
    <property type="project" value="UniProtKB-UniRule"/>
</dbReference>
<comment type="function">
    <text evidence="12 13">Catalyzes two activities which are involved in the cyclic version of arginine biosynthesis: the synthesis of N-acetylglutamate from glutamate and acetyl-CoA as the acetyl donor, and of ornithine by transacetylation between N(2)-acetylornithine and glutamate.</text>
</comment>
<evidence type="ECO:0000256" key="4">
    <source>
        <dbReference type="ARBA" id="ARBA00022571"/>
    </source>
</evidence>
<reference evidence="14 15" key="1">
    <citation type="submission" date="2019-03" db="EMBL/GenBank/DDBJ databases">
        <title>Subsurface microbial communities from deep shales in Ohio and West Virginia, USA.</title>
        <authorList>
            <person name="Wrighton K."/>
        </authorList>
    </citation>
    <scope>NUCLEOTIDE SEQUENCE [LARGE SCALE GENOMIC DNA]</scope>
    <source>
        <strain evidence="14 15">MSL 6dP</strain>
    </source>
</reference>
<dbReference type="RefSeq" id="WP_134118425.1">
    <property type="nucleotide sequence ID" value="NZ_SOEG01000033.1"/>
</dbReference>
<comment type="subunit">
    <text evidence="3 13">Heterotetramer of two alpha and two beta chains.</text>
</comment>
<evidence type="ECO:0000256" key="13">
    <source>
        <dbReference type="HAMAP-Rule" id="MF_01106"/>
    </source>
</evidence>
<evidence type="ECO:0000256" key="7">
    <source>
        <dbReference type="ARBA" id="ARBA00022813"/>
    </source>
</evidence>
<evidence type="ECO:0000256" key="6">
    <source>
        <dbReference type="ARBA" id="ARBA00022679"/>
    </source>
</evidence>
<accession>A0A4R8GQH0</accession>
<dbReference type="EC" id="2.3.1.1" evidence="13"/>
<dbReference type="Gene3D" id="3.60.70.12">
    <property type="entry name" value="L-amino peptidase D-ALA esterase/amidase"/>
    <property type="match status" value="1"/>
</dbReference>
<comment type="pathway">
    <text evidence="13">Amino-acid biosynthesis; L-arginine biosynthesis; N(2)-acetyl-L-ornithine from L-glutamate: step 1/4.</text>
</comment>
<dbReference type="EMBL" id="SOEG01000033">
    <property type="protein sequence ID" value="TDX48045.1"/>
    <property type="molecule type" value="Genomic_DNA"/>
</dbReference>
<evidence type="ECO:0000256" key="2">
    <source>
        <dbReference type="ARBA" id="ARBA00006774"/>
    </source>
</evidence>
<keyword evidence="7 13" id="KW-0068">Autocatalytic cleavage</keyword>
<feature type="chain" id="PRO_5023349642" description="Arginine biosynthesis bifunctional protein ArgJ alpha chain" evidence="13">
    <location>
        <begin position="1"/>
        <end position="189"/>
    </location>
</feature>